<organism evidence="3 4">
    <name type="scientific">Carboxylicivirga linearis</name>
    <dbReference type="NCBI Taxonomy" id="1628157"/>
    <lineage>
        <taxon>Bacteria</taxon>
        <taxon>Pseudomonadati</taxon>
        <taxon>Bacteroidota</taxon>
        <taxon>Bacteroidia</taxon>
        <taxon>Marinilabiliales</taxon>
        <taxon>Marinilabiliaceae</taxon>
        <taxon>Carboxylicivirga</taxon>
    </lineage>
</organism>
<proteinExistence type="predicted"/>
<dbReference type="InterPro" id="IPR006683">
    <property type="entry name" value="Thioestr_dom"/>
</dbReference>
<feature type="domain" description="Thioesterase" evidence="2">
    <location>
        <begin position="58"/>
        <end position="133"/>
    </location>
</feature>
<dbReference type="CDD" id="cd03443">
    <property type="entry name" value="PaaI_thioesterase"/>
    <property type="match status" value="1"/>
</dbReference>
<protein>
    <submittedName>
        <fullName evidence="3">PaaI family thioesterase</fullName>
    </submittedName>
</protein>
<dbReference type="PANTHER" id="PTHR47260">
    <property type="entry name" value="UPF0644 PROTEIN PB2B4.06"/>
    <property type="match status" value="1"/>
</dbReference>
<dbReference type="EMBL" id="JAGUCO010000002">
    <property type="protein sequence ID" value="MBS2097626.1"/>
    <property type="molecule type" value="Genomic_DNA"/>
</dbReference>
<name>A0ABS5JRW1_9BACT</name>
<dbReference type="InterPro" id="IPR029069">
    <property type="entry name" value="HotDog_dom_sf"/>
</dbReference>
<evidence type="ECO:0000256" key="1">
    <source>
        <dbReference type="ARBA" id="ARBA00022801"/>
    </source>
</evidence>
<accession>A0ABS5JRW1</accession>
<dbReference type="InterPro" id="IPR052061">
    <property type="entry name" value="PTE-AB_protein"/>
</dbReference>
<dbReference type="PANTHER" id="PTHR47260:SF1">
    <property type="entry name" value="UPF0644 PROTEIN PB2B4.06"/>
    <property type="match status" value="1"/>
</dbReference>
<dbReference type="RefSeq" id="WP_212214267.1">
    <property type="nucleotide sequence ID" value="NZ_JAGUCO010000002.1"/>
</dbReference>
<sequence length="162" mass="18547">MSELKKIFNPFLENKGRDYQCFGCSPHNSEGLLMEFYSDGECVYADWKPRKHFEGYKNVIHGGIQATLMDEIASWTIYSIVGTAGVTQKMEVNYHRPLFANVEYIKIKATVKNKTSEQAVIKTEIINQKGIVCSSADVAYYLFPLKIAVLKYHYPGKDAFWK</sequence>
<dbReference type="Proteomes" id="UP000708576">
    <property type="component" value="Unassembled WGS sequence"/>
</dbReference>
<gene>
    <name evidence="3" type="ORF">KEM10_04995</name>
</gene>
<dbReference type="Pfam" id="PF03061">
    <property type="entry name" value="4HBT"/>
    <property type="match status" value="1"/>
</dbReference>
<dbReference type="InterPro" id="IPR003736">
    <property type="entry name" value="PAAI_dom"/>
</dbReference>
<dbReference type="SUPFAM" id="SSF54637">
    <property type="entry name" value="Thioesterase/thiol ester dehydrase-isomerase"/>
    <property type="match status" value="1"/>
</dbReference>
<keyword evidence="1" id="KW-0378">Hydrolase</keyword>
<dbReference type="Gene3D" id="3.10.129.10">
    <property type="entry name" value="Hotdog Thioesterase"/>
    <property type="match status" value="1"/>
</dbReference>
<reference evidence="3 4" key="1">
    <citation type="journal article" date="2015" name="Int. J. Syst. Evol. Microbiol.">
        <title>Carboxylicivirga linearis sp. nov., isolated from a sea cucumber culture pond.</title>
        <authorList>
            <person name="Wang F.Q."/>
            <person name="Zhou Y.X."/>
            <person name="Lin X.Z."/>
            <person name="Chen G.J."/>
            <person name="Du Z.J."/>
        </authorList>
    </citation>
    <scope>NUCLEOTIDE SEQUENCE [LARGE SCALE GENOMIC DNA]</scope>
    <source>
        <strain evidence="3 4">FB218</strain>
    </source>
</reference>
<evidence type="ECO:0000259" key="2">
    <source>
        <dbReference type="Pfam" id="PF03061"/>
    </source>
</evidence>
<comment type="caution">
    <text evidence="3">The sequence shown here is derived from an EMBL/GenBank/DDBJ whole genome shotgun (WGS) entry which is preliminary data.</text>
</comment>
<dbReference type="NCBIfam" id="TIGR00369">
    <property type="entry name" value="unchar_dom_1"/>
    <property type="match status" value="1"/>
</dbReference>
<keyword evidence="4" id="KW-1185">Reference proteome</keyword>
<evidence type="ECO:0000313" key="4">
    <source>
        <dbReference type="Proteomes" id="UP000708576"/>
    </source>
</evidence>
<evidence type="ECO:0000313" key="3">
    <source>
        <dbReference type="EMBL" id="MBS2097626.1"/>
    </source>
</evidence>